<accession>A0A0J1BCJ6</accession>
<protein>
    <submittedName>
        <fullName evidence="1">Uncharacterized protein</fullName>
    </submittedName>
</protein>
<sequence length="55" mass="5769">MLGILGSIGIIGTRPLFNFLRTQNLQCPQGLTSPRKASGNGQGIISPLVVEHPAV</sequence>
<gene>
    <name evidence="1" type="ORF">RISK_003869</name>
</gene>
<reference evidence="1" key="1">
    <citation type="submission" date="2015-05" db="EMBL/GenBank/DDBJ databases">
        <title>Permanent draft genome of Rhodopirellula islandicus K833.</title>
        <authorList>
            <person name="Kizina J."/>
            <person name="Richter M."/>
            <person name="Glockner F.O."/>
            <person name="Harder J."/>
        </authorList>
    </citation>
    <scope>NUCLEOTIDE SEQUENCE [LARGE SCALE GENOMIC DNA]</scope>
    <source>
        <strain evidence="1">K833</strain>
    </source>
</reference>
<evidence type="ECO:0000313" key="2">
    <source>
        <dbReference type="Proteomes" id="UP000036367"/>
    </source>
</evidence>
<comment type="caution">
    <text evidence="1">The sequence shown here is derived from an EMBL/GenBank/DDBJ whole genome shotgun (WGS) entry which is preliminary data.</text>
</comment>
<keyword evidence="2" id="KW-1185">Reference proteome</keyword>
<dbReference type="AlphaFoldDB" id="A0A0J1BCJ6"/>
<proteinExistence type="predicted"/>
<name>A0A0J1BCJ6_RHOIS</name>
<dbReference type="Proteomes" id="UP000036367">
    <property type="component" value="Unassembled WGS sequence"/>
</dbReference>
<evidence type="ECO:0000313" key="1">
    <source>
        <dbReference type="EMBL" id="KLU04283.1"/>
    </source>
</evidence>
<dbReference type="EMBL" id="LECT01000029">
    <property type="protein sequence ID" value="KLU04283.1"/>
    <property type="molecule type" value="Genomic_DNA"/>
</dbReference>
<organism evidence="1 2">
    <name type="scientific">Rhodopirellula islandica</name>
    <dbReference type="NCBI Taxonomy" id="595434"/>
    <lineage>
        <taxon>Bacteria</taxon>
        <taxon>Pseudomonadati</taxon>
        <taxon>Planctomycetota</taxon>
        <taxon>Planctomycetia</taxon>
        <taxon>Pirellulales</taxon>
        <taxon>Pirellulaceae</taxon>
        <taxon>Rhodopirellula</taxon>
    </lineage>
</organism>